<dbReference type="OrthoDB" id="7864592at2"/>
<dbReference type="Proteomes" id="UP000239480">
    <property type="component" value="Unassembled WGS sequence"/>
</dbReference>
<organism evidence="1 2">
    <name type="scientific">Aliiruegeria haliotis</name>
    <dbReference type="NCBI Taxonomy" id="1280846"/>
    <lineage>
        <taxon>Bacteria</taxon>
        <taxon>Pseudomonadati</taxon>
        <taxon>Pseudomonadota</taxon>
        <taxon>Alphaproteobacteria</taxon>
        <taxon>Rhodobacterales</taxon>
        <taxon>Roseobacteraceae</taxon>
        <taxon>Aliiruegeria</taxon>
    </lineage>
</organism>
<protein>
    <submittedName>
        <fullName evidence="1">Uncharacterized protein</fullName>
    </submittedName>
</protein>
<dbReference type="EMBL" id="PVTD01000001">
    <property type="protein sequence ID" value="PRY26747.1"/>
    <property type="molecule type" value="Genomic_DNA"/>
</dbReference>
<dbReference type="AlphaFoldDB" id="A0A2T0RZZ1"/>
<sequence>MRTTFHTAVVAGHASATMAPAETPTCRTLKTFDGAGNCRTNAETLSFAFEPVKVRRSGEGEWRLRYNGRTARADGASEYGPFLWAEGTNDIQSLMLSDETHILWHSARSSGAVIRFMNCEEG</sequence>
<evidence type="ECO:0000313" key="2">
    <source>
        <dbReference type="Proteomes" id="UP000239480"/>
    </source>
</evidence>
<accession>A0A2T0RZZ1</accession>
<reference evidence="1 2" key="1">
    <citation type="submission" date="2018-03" db="EMBL/GenBank/DDBJ databases">
        <title>Genomic Encyclopedia of Archaeal and Bacterial Type Strains, Phase II (KMG-II): from individual species to whole genera.</title>
        <authorList>
            <person name="Goeker M."/>
        </authorList>
    </citation>
    <scope>NUCLEOTIDE SEQUENCE [LARGE SCALE GENOMIC DNA]</scope>
    <source>
        <strain evidence="1 2">DSM 29328</strain>
    </source>
</reference>
<dbReference type="RefSeq" id="WP_106203476.1">
    <property type="nucleotide sequence ID" value="NZ_PVTD01000001.1"/>
</dbReference>
<gene>
    <name evidence="1" type="ORF">CLV78_101849</name>
</gene>
<evidence type="ECO:0000313" key="1">
    <source>
        <dbReference type="EMBL" id="PRY26747.1"/>
    </source>
</evidence>
<name>A0A2T0RZZ1_9RHOB</name>
<proteinExistence type="predicted"/>
<comment type="caution">
    <text evidence="1">The sequence shown here is derived from an EMBL/GenBank/DDBJ whole genome shotgun (WGS) entry which is preliminary data.</text>
</comment>
<keyword evidence="2" id="KW-1185">Reference proteome</keyword>